<reference evidence="1 2" key="1">
    <citation type="journal article" date="2011" name="J. Genet. Genomics">
        <title>Unraveling the Acidithiobacillus caldus complete genome and its central metabolisms for carbon assimilation.</title>
        <authorList>
            <person name="You X.Y."/>
            <person name="Guo X."/>
            <person name="Zheng H.J."/>
            <person name="Zhang M.J."/>
            <person name="Liu L.J."/>
            <person name="Zhu Y.Q."/>
            <person name="Zhu B."/>
            <person name="Wang S.Y."/>
            <person name="Zhao G.P."/>
            <person name="Poetsch A."/>
            <person name="Jiang C.Y."/>
            <person name="Liu S.J."/>
        </authorList>
    </citation>
    <scope>NUCLEOTIDE SEQUENCE [LARGE SCALE GENOMIC DNA]</scope>
    <source>
        <strain evidence="1 2">SM-1</strain>
    </source>
</reference>
<dbReference type="Proteomes" id="UP000006135">
    <property type="component" value="Chromosome"/>
</dbReference>
<dbReference type="KEGG" id="acu:Atc_1108"/>
<accession>F9ZLL6</accession>
<gene>
    <name evidence="1" type="ordered locus">Atc_1108</name>
</gene>
<dbReference type="HOGENOM" id="CLU_3394633_0_0_6"/>
<keyword evidence="2" id="KW-1185">Reference proteome</keyword>
<protein>
    <submittedName>
        <fullName evidence="1">Uncharacterized protein</fullName>
    </submittedName>
</protein>
<sequence length="31" mass="3582">MIGSAQLLIRPTIRLAHNVHIKKIGGRRWDM</sequence>
<evidence type="ECO:0000313" key="2">
    <source>
        <dbReference type="Proteomes" id="UP000006135"/>
    </source>
</evidence>
<dbReference type="AlphaFoldDB" id="F9ZLL6"/>
<proteinExistence type="predicted"/>
<dbReference type="EMBL" id="CP002573">
    <property type="protein sequence ID" value="AEK57757.1"/>
    <property type="molecule type" value="Genomic_DNA"/>
</dbReference>
<name>F9ZLL6_ACICS</name>
<organism evidence="1 2">
    <name type="scientific">Acidithiobacillus caldus (strain SM-1)</name>
    <dbReference type="NCBI Taxonomy" id="990288"/>
    <lineage>
        <taxon>Bacteria</taxon>
        <taxon>Pseudomonadati</taxon>
        <taxon>Pseudomonadota</taxon>
        <taxon>Acidithiobacillia</taxon>
        <taxon>Acidithiobacillales</taxon>
        <taxon>Acidithiobacillaceae</taxon>
        <taxon>Acidithiobacillus</taxon>
    </lineage>
</organism>
<evidence type="ECO:0000313" key="1">
    <source>
        <dbReference type="EMBL" id="AEK57757.1"/>
    </source>
</evidence>